<reference evidence="3" key="1">
    <citation type="submission" date="2016-10" db="EMBL/GenBank/DDBJ databases">
        <authorList>
            <person name="Varghese N."/>
            <person name="Submissions S."/>
        </authorList>
    </citation>
    <scope>NUCLEOTIDE SEQUENCE [LARGE SCALE GENOMIC DNA]</scope>
    <source>
        <strain evidence="3">DSM 45501</strain>
    </source>
</reference>
<dbReference type="Proteomes" id="UP000199165">
    <property type="component" value="Unassembled WGS sequence"/>
</dbReference>
<dbReference type="EMBL" id="FPAT01000002">
    <property type="protein sequence ID" value="SFT44366.1"/>
    <property type="molecule type" value="Genomic_DNA"/>
</dbReference>
<evidence type="ECO:0000313" key="3">
    <source>
        <dbReference type="Proteomes" id="UP000199165"/>
    </source>
</evidence>
<proteinExistence type="predicted"/>
<feature type="transmembrane region" description="Helical" evidence="1">
    <location>
        <begin position="343"/>
        <end position="364"/>
    </location>
</feature>
<keyword evidence="1" id="KW-0812">Transmembrane</keyword>
<gene>
    <name evidence="2" type="ORF">SAMN04487904_102123</name>
</gene>
<keyword evidence="1" id="KW-0472">Membrane</keyword>
<keyword evidence="3" id="KW-1185">Reference proteome</keyword>
<dbReference type="RefSeq" id="WP_092974040.1">
    <property type="nucleotide sequence ID" value="NZ_FPAT01000002.1"/>
</dbReference>
<protein>
    <submittedName>
        <fullName evidence="2">Putative ABC transport system permease protein</fullName>
    </submittedName>
</protein>
<dbReference type="STRING" id="995060.SAMN04487904_102123"/>
<keyword evidence="1" id="KW-1133">Transmembrane helix</keyword>
<feature type="transmembrane region" description="Helical" evidence="1">
    <location>
        <begin position="301"/>
        <end position="323"/>
    </location>
</feature>
<feature type="transmembrane region" description="Helical" evidence="1">
    <location>
        <begin position="269"/>
        <end position="289"/>
    </location>
</feature>
<organism evidence="2 3">
    <name type="scientific">Actinopolyspora righensis</name>
    <dbReference type="NCBI Taxonomy" id="995060"/>
    <lineage>
        <taxon>Bacteria</taxon>
        <taxon>Bacillati</taxon>
        <taxon>Actinomycetota</taxon>
        <taxon>Actinomycetes</taxon>
        <taxon>Actinopolysporales</taxon>
        <taxon>Actinopolysporaceae</taxon>
        <taxon>Actinopolyspora</taxon>
        <taxon>Actinopolyspora alba group</taxon>
    </lineage>
</organism>
<accession>A0A1I6Y1Q2</accession>
<sequence>MWRWSGPDRQRSNSSSRSTLVLLAMLTVLFGASASVSSGARSAIEREVLSSGGSTRIELSSVETGHSVRELNTDNLDEARGLEHVAKIVPDHISSIYTGNSDPDVPTFDLTTHSWWPAARPSIVRGEIPQPLEPGQLVLPSRGSGVDFNRYVGGKLPAAYTRATGERSGTPEQTTFEVVATYDPDWQLDGPDAAYAAPETAAMLAAAKAGMTPERYRSTTGATSAVVSVAEEQYVSAVVERLQRMGFSASPVADRVRNLPGVLGAAEPGYQVGILVVLAVAVLIGLSNARSSIHSRLFGEVIRTGLLTGVLGSAVGFGGALLLRGALEQLLGLKVSLTDMLPNPLWAVAVVLTPLIGLVLGALLGGRFAVRRDPHPPAAGRA</sequence>
<dbReference type="AlphaFoldDB" id="A0A1I6Y1Q2"/>
<evidence type="ECO:0000256" key="1">
    <source>
        <dbReference type="SAM" id="Phobius"/>
    </source>
</evidence>
<evidence type="ECO:0000313" key="2">
    <source>
        <dbReference type="EMBL" id="SFT44366.1"/>
    </source>
</evidence>
<name>A0A1I6Y1Q2_9ACTN</name>